<keyword evidence="2" id="KW-1185">Reference proteome</keyword>
<gene>
    <name evidence="1" type="ORF">HHL27_08995</name>
</gene>
<proteinExistence type="predicted"/>
<comment type="caution">
    <text evidence="1">The sequence shown here is derived from an EMBL/GenBank/DDBJ whole genome shotgun (WGS) entry which is preliminary data.</text>
</comment>
<dbReference type="EMBL" id="JABBGM010000003">
    <property type="protein sequence ID" value="NML93802.1"/>
    <property type="molecule type" value="Genomic_DNA"/>
</dbReference>
<organism evidence="1 2">
    <name type="scientific">Novosphingobium olei</name>
    <dbReference type="NCBI Taxonomy" id="2728851"/>
    <lineage>
        <taxon>Bacteria</taxon>
        <taxon>Pseudomonadati</taxon>
        <taxon>Pseudomonadota</taxon>
        <taxon>Alphaproteobacteria</taxon>
        <taxon>Sphingomonadales</taxon>
        <taxon>Sphingomonadaceae</taxon>
        <taxon>Novosphingobium</taxon>
    </lineage>
</organism>
<reference evidence="1 2" key="1">
    <citation type="submission" date="2020-04" db="EMBL/GenBank/DDBJ databases">
        <title>Novosphingobium sp. TW-4 isolated from soil.</title>
        <authorList>
            <person name="Dahal R.H."/>
            <person name="Chaudhary D.K."/>
        </authorList>
    </citation>
    <scope>NUCLEOTIDE SEQUENCE [LARGE SCALE GENOMIC DNA]</scope>
    <source>
        <strain evidence="1 2">TW-4</strain>
    </source>
</reference>
<dbReference type="Proteomes" id="UP000583556">
    <property type="component" value="Unassembled WGS sequence"/>
</dbReference>
<name>A0A7Y0GAN5_9SPHN</name>
<evidence type="ECO:0000313" key="1">
    <source>
        <dbReference type="EMBL" id="NML93802.1"/>
    </source>
</evidence>
<sequence length="137" mass="14812">MNLRTIANRVTSRINPNVAATLRRSTGYTKGASYDQIPTYSEEPIVVQVQALTQKELQHLEKMNISNGQASVFANRQLSSADRSSQSGGDIIVFGTDVATPEGLRGQTWLVVALLEGWIGSGWCKAAITSQMTDPTA</sequence>
<dbReference type="AlphaFoldDB" id="A0A7Y0GAN5"/>
<dbReference type="RefSeq" id="WP_169493065.1">
    <property type="nucleotide sequence ID" value="NZ_JABBGM010000003.1"/>
</dbReference>
<evidence type="ECO:0000313" key="2">
    <source>
        <dbReference type="Proteomes" id="UP000583556"/>
    </source>
</evidence>
<protein>
    <submittedName>
        <fullName evidence="1">Uncharacterized protein</fullName>
    </submittedName>
</protein>
<accession>A0A7Y0GAN5</accession>